<organism evidence="2">
    <name type="scientific">bioreactor metagenome</name>
    <dbReference type="NCBI Taxonomy" id="1076179"/>
    <lineage>
        <taxon>unclassified sequences</taxon>
        <taxon>metagenomes</taxon>
        <taxon>ecological metagenomes</taxon>
    </lineage>
</organism>
<evidence type="ECO:0000313" key="2">
    <source>
        <dbReference type="EMBL" id="MPM31953.1"/>
    </source>
</evidence>
<gene>
    <name evidence="2" type="ORF">SDC9_78510</name>
</gene>
<sequence length="289" mass="33202">MKQDWIRQGTCEDASAAFSEHGQTPGRYVALLRGERCQTYEGFFSECAAAFQFPGYFGSNWNAWDECINDLDWLEFTSLAIVIDRFELLFSKEGHLARDRYLLEQSFDEWTRYWQEEKGVSCFVVAFSKEKLVLPRYVLPERLNGHFRITDIITRSDTVLTGYLECCGDRAFEVFYDAKLKRSWIGEYSLYATARGLAFLARCASCGGEIRLLNCRREEELTSAIPHQLFCPKCGKNEFALKVSLEYPSDAAEQEETNERGEAFGWIWVAASCCACGKELKHLVVFEND</sequence>
<name>A0A644YZP1_9ZZZZ</name>
<dbReference type="InterPro" id="IPR000468">
    <property type="entry name" value="Barstar"/>
</dbReference>
<accession>A0A644YZP1</accession>
<protein>
    <recommendedName>
        <fullName evidence="1">Barstar (barnase inhibitor) domain-containing protein</fullName>
    </recommendedName>
</protein>
<dbReference type="AlphaFoldDB" id="A0A644YZP1"/>
<evidence type="ECO:0000259" key="1">
    <source>
        <dbReference type="Pfam" id="PF01337"/>
    </source>
</evidence>
<comment type="caution">
    <text evidence="2">The sequence shown here is derived from an EMBL/GenBank/DDBJ whole genome shotgun (WGS) entry which is preliminary data.</text>
</comment>
<reference evidence="2" key="1">
    <citation type="submission" date="2019-08" db="EMBL/GenBank/DDBJ databases">
        <authorList>
            <person name="Kucharzyk K."/>
            <person name="Murdoch R.W."/>
            <person name="Higgins S."/>
            <person name="Loffler F."/>
        </authorList>
    </citation>
    <scope>NUCLEOTIDE SEQUENCE</scope>
</reference>
<proteinExistence type="predicted"/>
<dbReference type="Pfam" id="PF01337">
    <property type="entry name" value="Barstar"/>
    <property type="match status" value="1"/>
</dbReference>
<dbReference type="Gene3D" id="3.30.370.10">
    <property type="entry name" value="Barstar-like"/>
    <property type="match status" value="1"/>
</dbReference>
<dbReference type="InterPro" id="IPR035905">
    <property type="entry name" value="Barstar-like_sf"/>
</dbReference>
<dbReference type="SUPFAM" id="SSF52038">
    <property type="entry name" value="Barstar-related"/>
    <property type="match status" value="1"/>
</dbReference>
<feature type="domain" description="Barstar (barnase inhibitor)" evidence="1">
    <location>
        <begin position="29"/>
        <end position="123"/>
    </location>
</feature>
<dbReference type="EMBL" id="VSSQ01006223">
    <property type="protein sequence ID" value="MPM31953.1"/>
    <property type="molecule type" value="Genomic_DNA"/>
</dbReference>